<reference evidence="1 2" key="1">
    <citation type="submission" date="2016-07" db="EMBL/GenBank/DDBJ databases">
        <title>Draft genome of Scalindua rubra, obtained from a brine-seawater interface in the Red Sea, sheds light on salt adaptation in anammox bacteria.</title>
        <authorList>
            <person name="Speth D.R."/>
            <person name="Lagkouvardos I."/>
            <person name="Wang Y."/>
            <person name="Qian P.-Y."/>
            <person name="Dutilh B.E."/>
            <person name="Jetten M.S."/>
        </authorList>
    </citation>
    <scope>NUCLEOTIDE SEQUENCE [LARGE SCALE GENOMIC DNA]</scope>
    <source>
        <strain evidence="1">BSI-1</strain>
    </source>
</reference>
<gene>
    <name evidence="1" type="ORF">SCARUB_03405</name>
</gene>
<protein>
    <submittedName>
        <fullName evidence="1">Uncharacterized protein</fullName>
    </submittedName>
</protein>
<sequence>MTMCTKNVIPVALPHGKQTGNLILTFVRTCFHPSCLPVGRQGALKGHECLLRKMKISSKLDFISCNIVDMFYKS</sequence>
<dbReference type="AlphaFoldDB" id="A0A1E3X934"/>
<evidence type="ECO:0000313" key="2">
    <source>
        <dbReference type="Proteomes" id="UP000094056"/>
    </source>
</evidence>
<evidence type="ECO:0000313" key="1">
    <source>
        <dbReference type="EMBL" id="ODS31474.1"/>
    </source>
</evidence>
<dbReference type="Proteomes" id="UP000094056">
    <property type="component" value="Unassembled WGS sequence"/>
</dbReference>
<organism evidence="1 2">
    <name type="scientific">Candidatus Scalindua rubra</name>
    <dbReference type="NCBI Taxonomy" id="1872076"/>
    <lineage>
        <taxon>Bacteria</taxon>
        <taxon>Pseudomonadati</taxon>
        <taxon>Planctomycetota</taxon>
        <taxon>Candidatus Brocadiia</taxon>
        <taxon>Candidatus Brocadiales</taxon>
        <taxon>Candidatus Scalinduaceae</taxon>
        <taxon>Candidatus Scalindua</taxon>
    </lineage>
</organism>
<dbReference type="EMBL" id="MAYW01000115">
    <property type="protein sequence ID" value="ODS31474.1"/>
    <property type="molecule type" value="Genomic_DNA"/>
</dbReference>
<proteinExistence type="predicted"/>
<name>A0A1E3X934_9BACT</name>
<accession>A0A1E3X934</accession>
<comment type="caution">
    <text evidence="1">The sequence shown here is derived from an EMBL/GenBank/DDBJ whole genome shotgun (WGS) entry which is preliminary data.</text>
</comment>